<dbReference type="Pfam" id="PF00361">
    <property type="entry name" value="Proton_antipo_M"/>
    <property type="match status" value="1"/>
</dbReference>
<dbReference type="PANTHER" id="PTHR42682">
    <property type="entry name" value="HYDROGENASE-4 COMPONENT F"/>
    <property type="match status" value="1"/>
</dbReference>
<dbReference type="Proteomes" id="UP000321638">
    <property type="component" value="Unassembled WGS sequence"/>
</dbReference>
<name>A0A5C8PAT4_9HYPH</name>
<gene>
    <name evidence="10" type="primary">hyfB</name>
    <name evidence="10" type="ORF">FHP25_34200</name>
</gene>
<keyword evidence="4 8" id="KW-1133">Transmembrane helix</keyword>
<feature type="transmembrane region" description="Helical" evidence="8">
    <location>
        <begin position="156"/>
        <end position="173"/>
    </location>
</feature>
<feature type="transmembrane region" description="Helical" evidence="8">
    <location>
        <begin position="54"/>
        <end position="76"/>
    </location>
</feature>
<dbReference type="NCBIfam" id="NF005086">
    <property type="entry name" value="PRK06521.1"/>
    <property type="match status" value="1"/>
</dbReference>
<reference evidence="10 11" key="1">
    <citation type="submission" date="2019-06" db="EMBL/GenBank/DDBJ databases">
        <title>New taxonomy in bacterial strain CC-CFT640, isolated from vineyard.</title>
        <authorList>
            <person name="Lin S.-Y."/>
            <person name="Tsai C.-F."/>
            <person name="Young C.-C."/>
        </authorList>
    </citation>
    <scope>NUCLEOTIDE SEQUENCE [LARGE SCALE GENOMIC DNA]</scope>
    <source>
        <strain evidence="10 11">CC-CFT640</strain>
    </source>
</reference>
<feature type="transmembrane region" description="Helical" evidence="8">
    <location>
        <begin position="101"/>
        <end position="121"/>
    </location>
</feature>
<feature type="transmembrane region" description="Helical" evidence="8">
    <location>
        <begin position="677"/>
        <end position="698"/>
    </location>
</feature>
<feature type="transmembrane region" description="Helical" evidence="8">
    <location>
        <begin position="556"/>
        <end position="578"/>
    </location>
</feature>
<feature type="transmembrane region" description="Helical" evidence="8">
    <location>
        <begin position="23"/>
        <end position="42"/>
    </location>
</feature>
<dbReference type="GO" id="GO:0008137">
    <property type="term" value="F:NADH dehydrogenase (ubiquinone) activity"/>
    <property type="evidence" value="ECO:0007669"/>
    <property type="project" value="InterPro"/>
</dbReference>
<evidence type="ECO:0000313" key="10">
    <source>
        <dbReference type="EMBL" id="TXL70480.1"/>
    </source>
</evidence>
<dbReference type="AlphaFoldDB" id="A0A5C8PAT4"/>
<comment type="subcellular location">
    <subcellularLocation>
        <location evidence="1">Cell membrane</location>
        <topology evidence="1">Multi-pass membrane protein</topology>
    </subcellularLocation>
    <subcellularLocation>
        <location evidence="7">Membrane</location>
        <topology evidence="7">Multi-pass membrane protein</topology>
    </subcellularLocation>
</comment>
<keyword evidence="2" id="KW-1003">Cell membrane</keyword>
<feature type="transmembrane region" description="Helical" evidence="8">
    <location>
        <begin position="405"/>
        <end position="429"/>
    </location>
</feature>
<evidence type="ECO:0000256" key="1">
    <source>
        <dbReference type="ARBA" id="ARBA00004651"/>
    </source>
</evidence>
<evidence type="ECO:0000259" key="9">
    <source>
        <dbReference type="Pfam" id="PF00361"/>
    </source>
</evidence>
<sequence length="699" mass="72182">MPAQPSAHRTGDKGRIMSGVDQWALIGVAQTTLLALAVGGCLTNRRPVLIVPLYALAGLACLITLIAALGALLTAAPDAASRLVLPVGLPDIRSHLRLDGLSALLLVIVNTGGVAACVFGIGYDAHAAQPARVLAPFPLFLAGMNLVPLADDAFTFLVGWELMSLASWLLVLADHEHADNRRAGLVYLSMAAFGALALLMAFGALAGASGSYTFDAMRAATPSPRIAALAALALVLGAGSKAGLAPLHVWLPLAHPAAPSHVSALMSGAMTKVALYALMRGLLELTGTPQWWWGGILAVIGGLTAALGALQSLTQNDTKTLLAYSTIENIGVITAALGLAIAFKASGQRLEAGLALTAALFHALNHALFKPLLFLGAGAVLHGTGTRALDRLGGLIHRLRWTTPLVLIGCLAIAAVPPLNGFASEWLVFQSVLDATSLAHWEMKFATPVVGALLALAAALAAASFVRFFGIAFLGRPRDAAAADASEVAPSMLAAMAGLATLCLAFGALPGVPLDPLMRVAATMVDATGAMDRLLLGQGEGRTAWLAVAPHGDVTAVYAGLIAALGLAALTGLTVGLVSLASGSRPRRGPAWDCGFPDPRPQTQYTAASMAQPLRRIFGSVALAARDRVDMPAAGDTRPATFTSTLRDPAWRYVFDPLTGLVGRAADRLNALQFLAIRVYLSLMFAALIGLLAIVAIVR</sequence>
<feature type="transmembrane region" description="Helical" evidence="8">
    <location>
        <begin position="262"/>
        <end position="279"/>
    </location>
</feature>
<dbReference type="InterPro" id="IPR003918">
    <property type="entry name" value="NADH_UbQ_OxRdtase"/>
</dbReference>
<keyword evidence="6 8" id="KW-0472">Membrane</keyword>
<evidence type="ECO:0000256" key="4">
    <source>
        <dbReference type="ARBA" id="ARBA00022989"/>
    </source>
</evidence>
<evidence type="ECO:0000256" key="8">
    <source>
        <dbReference type="SAM" id="Phobius"/>
    </source>
</evidence>
<dbReference type="EMBL" id="VDUZ01000058">
    <property type="protein sequence ID" value="TXL70480.1"/>
    <property type="molecule type" value="Genomic_DNA"/>
</dbReference>
<feature type="transmembrane region" description="Helical" evidence="8">
    <location>
        <begin position="449"/>
        <end position="475"/>
    </location>
</feature>
<feature type="transmembrane region" description="Helical" evidence="8">
    <location>
        <begin position="133"/>
        <end position="150"/>
    </location>
</feature>
<dbReference type="GO" id="GO:0016491">
    <property type="term" value="F:oxidoreductase activity"/>
    <property type="evidence" value="ECO:0007669"/>
    <property type="project" value="UniProtKB-KW"/>
</dbReference>
<feature type="transmembrane region" description="Helical" evidence="8">
    <location>
        <begin position="487"/>
        <end position="509"/>
    </location>
</feature>
<accession>A0A5C8PAT4</accession>
<feature type="transmembrane region" description="Helical" evidence="8">
    <location>
        <begin position="291"/>
        <end position="310"/>
    </location>
</feature>
<feature type="transmembrane region" description="Helical" evidence="8">
    <location>
        <begin position="322"/>
        <end position="343"/>
    </location>
</feature>
<organism evidence="10 11">
    <name type="scientific">Vineibacter terrae</name>
    <dbReference type="NCBI Taxonomy" id="2586908"/>
    <lineage>
        <taxon>Bacteria</taxon>
        <taxon>Pseudomonadati</taxon>
        <taxon>Pseudomonadota</taxon>
        <taxon>Alphaproteobacteria</taxon>
        <taxon>Hyphomicrobiales</taxon>
        <taxon>Vineibacter</taxon>
    </lineage>
</organism>
<feature type="transmembrane region" description="Helical" evidence="8">
    <location>
        <begin position="226"/>
        <end position="250"/>
    </location>
</feature>
<keyword evidence="11" id="KW-1185">Reference proteome</keyword>
<dbReference type="PRINTS" id="PR01437">
    <property type="entry name" value="NUOXDRDTASE4"/>
</dbReference>
<comment type="caution">
    <text evidence="10">The sequence shown here is derived from an EMBL/GenBank/DDBJ whole genome shotgun (WGS) entry which is preliminary data.</text>
</comment>
<keyword evidence="3 7" id="KW-0812">Transmembrane</keyword>
<evidence type="ECO:0000256" key="7">
    <source>
        <dbReference type="RuleBase" id="RU000320"/>
    </source>
</evidence>
<evidence type="ECO:0000256" key="2">
    <source>
        <dbReference type="ARBA" id="ARBA00022475"/>
    </source>
</evidence>
<feature type="transmembrane region" description="Helical" evidence="8">
    <location>
        <begin position="363"/>
        <end position="384"/>
    </location>
</feature>
<feature type="domain" description="NADH:quinone oxidoreductase/Mrp antiporter transmembrane" evidence="9">
    <location>
        <begin position="150"/>
        <end position="441"/>
    </location>
</feature>
<evidence type="ECO:0000256" key="6">
    <source>
        <dbReference type="ARBA" id="ARBA00023136"/>
    </source>
</evidence>
<dbReference type="PANTHER" id="PTHR42682:SF3">
    <property type="entry name" value="FORMATE HYDROGENLYASE SUBUNIT 3-RELATED"/>
    <property type="match status" value="1"/>
</dbReference>
<dbReference type="InterPro" id="IPR052175">
    <property type="entry name" value="ComplexI-like_HydComp"/>
</dbReference>
<dbReference type="OrthoDB" id="9811798at2"/>
<proteinExistence type="predicted"/>
<evidence type="ECO:0000256" key="3">
    <source>
        <dbReference type="ARBA" id="ARBA00022692"/>
    </source>
</evidence>
<keyword evidence="5" id="KW-0560">Oxidoreductase</keyword>
<feature type="transmembrane region" description="Helical" evidence="8">
    <location>
        <begin position="185"/>
        <end position="206"/>
    </location>
</feature>
<dbReference type="GO" id="GO:0042773">
    <property type="term" value="P:ATP synthesis coupled electron transport"/>
    <property type="evidence" value="ECO:0007669"/>
    <property type="project" value="InterPro"/>
</dbReference>
<dbReference type="InterPro" id="IPR001750">
    <property type="entry name" value="ND/Mrp_TM"/>
</dbReference>
<protein>
    <submittedName>
        <fullName evidence="10">Hydrogenase 4 subunit B</fullName>
    </submittedName>
</protein>
<evidence type="ECO:0000313" key="11">
    <source>
        <dbReference type="Proteomes" id="UP000321638"/>
    </source>
</evidence>
<evidence type="ECO:0000256" key="5">
    <source>
        <dbReference type="ARBA" id="ARBA00023002"/>
    </source>
</evidence>
<dbReference type="GO" id="GO:0005886">
    <property type="term" value="C:plasma membrane"/>
    <property type="evidence" value="ECO:0007669"/>
    <property type="project" value="UniProtKB-SubCell"/>
</dbReference>